<proteinExistence type="predicted"/>
<protein>
    <submittedName>
        <fullName evidence="1">Uncharacterized protein</fullName>
    </submittedName>
</protein>
<accession>A0A8H3QJB0</accession>
<reference evidence="1" key="1">
    <citation type="submission" date="2019-10" db="EMBL/GenBank/DDBJ databases">
        <title>Conservation and host-specific expression of non-tandemly repeated heterogenous ribosome RNA gene in arbuscular mycorrhizal fungi.</title>
        <authorList>
            <person name="Maeda T."/>
            <person name="Kobayashi Y."/>
            <person name="Nakagawa T."/>
            <person name="Ezawa T."/>
            <person name="Yamaguchi K."/>
            <person name="Bino T."/>
            <person name="Nishimoto Y."/>
            <person name="Shigenobu S."/>
            <person name="Kawaguchi M."/>
        </authorList>
    </citation>
    <scope>NUCLEOTIDE SEQUENCE</scope>
    <source>
        <strain evidence="1">HR1</strain>
    </source>
</reference>
<name>A0A8H3QJB0_9GLOM</name>
<comment type="caution">
    <text evidence="1">The sequence shown here is derived from an EMBL/GenBank/DDBJ whole genome shotgun (WGS) entry which is preliminary data.</text>
</comment>
<dbReference type="AlphaFoldDB" id="A0A8H3QJB0"/>
<dbReference type="Proteomes" id="UP000615446">
    <property type="component" value="Unassembled WGS sequence"/>
</dbReference>
<organism evidence="1 2">
    <name type="scientific">Rhizophagus clarus</name>
    <dbReference type="NCBI Taxonomy" id="94130"/>
    <lineage>
        <taxon>Eukaryota</taxon>
        <taxon>Fungi</taxon>
        <taxon>Fungi incertae sedis</taxon>
        <taxon>Mucoromycota</taxon>
        <taxon>Glomeromycotina</taxon>
        <taxon>Glomeromycetes</taxon>
        <taxon>Glomerales</taxon>
        <taxon>Glomeraceae</taxon>
        <taxon>Rhizophagus</taxon>
    </lineage>
</organism>
<evidence type="ECO:0000313" key="1">
    <source>
        <dbReference type="EMBL" id="GES78739.1"/>
    </source>
</evidence>
<sequence>MTNFYFEGYVDSQNKRSHVSLVNSRLNIQSAQFFLVILILWDLLKCSRNNKLEGYKNKLSTDIKLWNNTNYKYSENGCGYFDN</sequence>
<evidence type="ECO:0000313" key="2">
    <source>
        <dbReference type="Proteomes" id="UP000615446"/>
    </source>
</evidence>
<gene>
    <name evidence="1" type="ORF">RCL2_000604900</name>
</gene>
<dbReference type="EMBL" id="BLAL01000040">
    <property type="protein sequence ID" value="GES78739.1"/>
    <property type="molecule type" value="Genomic_DNA"/>
</dbReference>